<organism evidence="2 3">
    <name type="scientific">Immersiella caudata</name>
    <dbReference type="NCBI Taxonomy" id="314043"/>
    <lineage>
        <taxon>Eukaryota</taxon>
        <taxon>Fungi</taxon>
        <taxon>Dikarya</taxon>
        <taxon>Ascomycota</taxon>
        <taxon>Pezizomycotina</taxon>
        <taxon>Sordariomycetes</taxon>
        <taxon>Sordariomycetidae</taxon>
        <taxon>Sordariales</taxon>
        <taxon>Lasiosphaeriaceae</taxon>
        <taxon>Immersiella</taxon>
    </lineage>
</organism>
<feature type="region of interest" description="Disordered" evidence="1">
    <location>
        <begin position="18"/>
        <end position="43"/>
    </location>
</feature>
<keyword evidence="3" id="KW-1185">Reference proteome</keyword>
<dbReference type="Proteomes" id="UP001175000">
    <property type="component" value="Unassembled WGS sequence"/>
</dbReference>
<protein>
    <submittedName>
        <fullName evidence="2">Uncharacterized protein</fullName>
    </submittedName>
</protein>
<dbReference type="AlphaFoldDB" id="A0AA40C4A0"/>
<sequence length="253" mass="27261">MQSQPTSANPRFIRASFDSRPFNLTMSQASQPAESDFDPGPPSNVNPAKAGEHSIHIFRPIPISSLHISLIVGLILDLTRCTITKPITTKAPSAMTQQLLSTSCSRPHGGVAIVQQFDCQLGVQFHLIGPSASRKPLEPTETRRSRLDISNALNSCQRTTPIHAPLVHPPESRGNRNTSSPGATIMTHSFYNSLGIFCGEPCRRRGPCGLAWALLAARCPAAVRTRPYRLVSAAESVVRKGKHAGCEAARAAL</sequence>
<comment type="caution">
    <text evidence="2">The sequence shown here is derived from an EMBL/GenBank/DDBJ whole genome shotgun (WGS) entry which is preliminary data.</text>
</comment>
<evidence type="ECO:0000256" key="1">
    <source>
        <dbReference type="SAM" id="MobiDB-lite"/>
    </source>
</evidence>
<accession>A0AA40C4A0</accession>
<feature type="compositionally biased region" description="Polar residues" evidence="1">
    <location>
        <begin position="22"/>
        <end position="33"/>
    </location>
</feature>
<evidence type="ECO:0000313" key="3">
    <source>
        <dbReference type="Proteomes" id="UP001175000"/>
    </source>
</evidence>
<gene>
    <name evidence="2" type="ORF">B0T14DRAFT_189243</name>
</gene>
<name>A0AA40C4A0_9PEZI</name>
<reference evidence="2" key="1">
    <citation type="submission" date="2023-06" db="EMBL/GenBank/DDBJ databases">
        <title>Genome-scale phylogeny and comparative genomics of the fungal order Sordariales.</title>
        <authorList>
            <consortium name="Lawrence Berkeley National Laboratory"/>
            <person name="Hensen N."/>
            <person name="Bonometti L."/>
            <person name="Westerberg I."/>
            <person name="Brannstrom I.O."/>
            <person name="Guillou S."/>
            <person name="Cros-Aarteil S."/>
            <person name="Calhoun S."/>
            <person name="Haridas S."/>
            <person name="Kuo A."/>
            <person name="Mondo S."/>
            <person name="Pangilinan J."/>
            <person name="Riley R."/>
            <person name="Labutti K."/>
            <person name="Andreopoulos B."/>
            <person name="Lipzen A."/>
            <person name="Chen C."/>
            <person name="Yanf M."/>
            <person name="Daum C."/>
            <person name="Ng V."/>
            <person name="Clum A."/>
            <person name="Steindorff A."/>
            <person name="Ohm R."/>
            <person name="Martin F."/>
            <person name="Silar P."/>
            <person name="Natvig D."/>
            <person name="Lalanne C."/>
            <person name="Gautier V."/>
            <person name="Ament-Velasquez S.L."/>
            <person name="Kruys A."/>
            <person name="Hutchinson M.I."/>
            <person name="Powell A.J."/>
            <person name="Barry K."/>
            <person name="Miller A.N."/>
            <person name="Grigoriev I.V."/>
            <person name="Debuchy R."/>
            <person name="Gladieux P."/>
            <person name="Thoren M.H."/>
            <person name="Johannesson H."/>
        </authorList>
    </citation>
    <scope>NUCLEOTIDE SEQUENCE</scope>
    <source>
        <strain evidence="2">CBS 606.72</strain>
    </source>
</reference>
<proteinExistence type="predicted"/>
<evidence type="ECO:0000313" key="2">
    <source>
        <dbReference type="EMBL" id="KAK0623753.1"/>
    </source>
</evidence>
<dbReference type="EMBL" id="JAULSU010000003">
    <property type="protein sequence ID" value="KAK0623753.1"/>
    <property type="molecule type" value="Genomic_DNA"/>
</dbReference>